<dbReference type="AlphaFoldDB" id="Q0EXW7"/>
<dbReference type="SUPFAM" id="SSF69786">
    <property type="entry name" value="YggU-like"/>
    <property type="match status" value="1"/>
</dbReference>
<dbReference type="PANTHER" id="PTHR13420:SF7">
    <property type="entry name" value="UPF0235 PROTEIN C15ORF40"/>
    <property type="match status" value="1"/>
</dbReference>
<dbReference type="HOGENOM" id="CLU_130694_6_0_0"/>
<dbReference type="Proteomes" id="UP000005297">
    <property type="component" value="Unassembled WGS sequence"/>
</dbReference>
<dbReference type="EMBL" id="AATS01000012">
    <property type="protein sequence ID" value="EAU54085.1"/>
    <property type="molecule type" value="Genomic_DNA"/>
</dbReference>
<evidence type="ECO:0000313" key="3">
    <source>
        <dbReference type="EMBL" id="EAU54085.1"/>
    </source>
</evidence>
<dbReference type="HAMAP" id="MF_00634">
    <property type="entry name" value="UPF0235"/>
    <property type="match status" value="1"/>
</dbReference>
<dbReference type="OrthoDB" id="5295370at2"/>
<dbReference type="Gene3D" id="3.30.1200.10">
    <property type="entry name" value="YggU-like"/>
    <property type="match status" value="1"/>
</dbReference>
<dbReference type="FunCoup" id="Q0EXW7">
    <property type="interactions" value="279"/>
</dbReference>
<organism evidence="3 4">
    <name type="scientific">Mariprofundus ferrooxydans PV-1</name>
    <dbReference type="NCBI Taxonomy" id="314345"/>
    <lineage>
        <taxon>Bacteria</taxon>
        <taxon>Pseudomonadati</taxon>
        <taxon>Pseudomonadota</taxon>
        <taxon>Candidatius Mariprofundia</taxon>
        <taxon>Mariprofundales</taxon>
        <taxon>Mariprofundaceae</taxon>
        <taxon>Mariprofundus</taxon>
    </lineage>
</organism>
<name>Q0EXW7_9PROT</name>
<evidence type="ECO:0000256" key="1">
    <source>
        <dbReference type="ARBA" id="ARBA00010364"/>
    </source>
</evidence>
<dbReference type="GO" id="GO:0005737">
    <property type="term" value="C:cytoplasm"/>
    <property type="evidence" value="ECO:0007669"/>
    <property type="project" value="TreeGrafter"/>
</dbReference>
<dbReference type="RefSeq" id="WP_009850422.1">
    <property type="nucleotide sequence ID" value="NZ_DS022295.1"/>
</dbReference>
<gene>
    <name evidence="3" type="ORF">SPV1_00607</name>
</gene>
<dbReference type="InParanoid" id="Q0EXW7"/>
<dbReference type="InterPro" id="IPR003746">
    <property type="entry name" value="DUF167"/>
</dbReference>
<comment type="similarity">
    <text evidence="1 2">Belongs to the UPF0235 family.</text>
</comment>
<evidence type="ECO:0000256" key="2">
    <source>
        <dbReference type="HAMAP-Rule" id="MF_00634"/>
    </source>
</evidence>
<dbReference type="NCBIfam" id="TIGR00251">
    <property type="entry name" value="DUF167 family protein"/>
    <property type="match status" value="1"/>
</dbReference>
<dbReference type="SMART" id="SM01152">
    <property type="entry name" value="DUF167"/>
    <property type="match status" value="1"/>
</dbReference>
<sequence>MSIDDALIEGKDGLYVNIHAQPGARKPALRGMHGDALKIAVAEAAQDGKANEAIVRFIADALNLSRADVDVASGHTSRRKRLFLHGDGSELRARLLLWMDG</sequence>
<dbReference type="eggNOG" id="COG1872">
    <property type="taxonomic scope" value="Bacteria"/>
</dbReference>
<comment type="caution">
    <text evidence="3">The sequence shown here is derived from an EMBL/GenBank/DDBJ whole genome shotgun (WGS) entry which is preliminary data.</text>
</comment>
<evidence type="ECO:0000313" key="4">
    <source>
        <dbReference type="Proteomes" id="UP000005297"/>
    </source>
</evidence>
<accession>Q0EXW7</accession>
<dbReference type="PANTHER" id="PTHR13420">
    <property type="entry name" value="UPF0235 PROTEIN C15ORF40"/>
    <property type="match status" value="1"/>
</dbReference>
<dbReference type="InterPro" id="IPR036591">
    <property type="entry name" value="YggU-like_sf"/>
</dbReference>
<reference evidence="3 4" key="1">
    <citation type="submission" date="2006-09" db="EMBL/GenBank/DDBJ databases">
        <authorList>
            <person name="Emerson D."/>
            <person name="Ferriera S."/>
            <person name="Johnson J."/>
            <person name="Kravitz S."/>
            <person name="Halpern A."/>
            <person name="Remington K."/>
            <person name="Beeson K."/>
            <person name="Tran B."/>
            <person name="Rogers Y.-H."/>
            <person name="Friedman R."/>
            <person name="Venter J.C."/>
        </authorList>
    </citation>
    <scope>NUCLEOTIDE SEQUENCE [LARGE SCALE GENOMIC DNA]</scope>
    <source>
        <strain evidence="3 4">PV-1</strain>
    </source>
</reference>
<protein>
    <recommendedName>
        <fullName evidence="2">UPF0235 protein SPV1_00607</fullName>
    </recommendedName>
</protein>
<dbReference type="Pfam" id="PF02594">
    <property type="entry name" value="DUF167"/>
    <property type="match status" value="1"/>
</dbReference>
<proteinExistence type="inferred from homology"/>
<dbReference type="STRING" id="314344.AL013_00715"/>
<keyword evidence="4" id="KW-1185">Reference proteome</keyword>